<comment type="function">
    <text evidence="4">Removes the formyl group from the N-terminal Met of newly synthesized proteins. Requires at least a dipeptide for an efficient rate of reaction. N-terminal L-methionine is a prerequisite for activity but the enzyme has broad specificity at other positions.</text>
</comment>
<evidence type="ECO:0000313" key="6">
    <source>
        <dbReference type="Proteomes" id="UP000808337"/>
    </source>
</evidence>
<evidence type="ECO:0000256" key="1">
    <source>
        <dbReference type="ARBA" id="ARBA00010759"/>
    </source>
</evidence>
<keyword evidence="2 4" id="KW-0479">Metal-binding</keyword>
<dbReference type="HAMAP" id="MF_00163">
    <property type="entry name" value="Pep_deformylase"/>
    <property type="match status" value="1"/>
</dbReference>
<dbReference type="PRINTS" id="PR01576">
    <property type="entry name" value="PDEFORMYLASE"/>
</dbReference>
<dbReference type="PANTHER" id="PTHR10458">
    <property type="entry name" value="PEPTIDE DEFORMYLASE"/>
    <property type="match status" value="1"/>
</dbReference>
<dbReference type="SUPFAM" id="SSF56420">
    <property type="entry name" value="Peptide deformylase"/>
    <property type="match status" value="1"/>
</dbReference>
<evidence type="ECO:0000313" key="5">
    <source>
        <dbReference type="EMBL" id="MBK9984532.1"/>
    </source>
</evidence>
<comment type="catalytic activity">
    <reaction evidence="4">
        <text>N-terminal N-formyl-L-methionyl-[peptide] + H2O = N-terminal L-methionyl-[peptide] + formate</text>
        <dbReference type="Rhea" id="RHEA:24420"/>
        <dbReference type="Rhea" id="RHEA-COMP:10639"/>
        <dbReference type="Rhea" id="RHEA-COMP:10640"/>
        <dbReference type="ChEBI" id="CHEBI:15377"/>
        <dbReference type="ChEBI" id="CHEBI:15740"/>
        <dbReference type="ChEBI" id="CHEBI:49298"/>
        <dbReference type="ChEBI" id="CHEBI:64731"/>
        <dbReference type="EC" id="3.5.1.88"/>
    </reaction>
</comment>
<feature type="binding site" evidence="4">
    <location>
        <position position="144"/>
    </location>
    <ligand>
        <name>Fe cation</name>
        <dbReference type="ChEBI" id="CHEBI:24875"/>
    </ligand>
</feature>
<dbReference type="GO" id="GO:0046872">
    <property type="term" value="F:metal ion binding"/>
    <property type="evidence" value="ECO:0007669"/>
    <property type="project" value="UniProtKB-KW"/>
</dbReference>
<dbReference type="CDD" id="cd00487">
    <property type="entry name" value="Pep_deformylase"/>
    <property type="match status" value="1"/>
</dbReference>
<dbReference type="PANTHER" id="PTHR10458:SF22">
    <property type="entry name" value="PEPTIDE DEFORMYLASE"/>
    <property type="match status" value="1"/>
</dbReference>
<dbReference type="GO" id="GO:0042586">
    <property type="term" value="F:peptide deformylase activity"/>
    <property type="evidence" value="ECO:0007669"/>
    <property type="project" value="UniProtKB-UniRule"/>
</dbReference>
<dbReference type="NCBIfam" id="NF001159">
    <property type="entry name" value="PRK00150.1-3"/>
    <property type="match status" value="1"/>
</dbReference>
<feature type="binding site" evidence="4">
    <location>
        <position position="98"/>
    </location>
    <ligand>
        <name>Fe cation</name>
        <dbReference type="ChEBI" id="CHEBI:24875"/>
    </ligand>
</feature>
<feature type="active site" evidence="4">
    <location>
        <position position="141"/>
    </location>
</feature>
<proteinExistence type="inferred from homology"/>
<comment type="caution">
    <text evidence="5">The sequence shown here is derived from an EMBL/GenBank/DDBJ whole genome shotgun (WGS) entry which is preliminary data.</text>
</comment>
<protein>
    <recommendedName>
        <fullName evidence="4">Peptide deformylase</fullName>
        <shortName evidence="4">PDF</shortName>
        <ecNumber evidence="4">3.5.1.88</ecNumber>
    </recommendedName>
    <alternativeName>
        <fullName evidence="4">Polypeptide deformylase</fullName>
    </alternativeName>
</protein>
<keyword evidence="4" id="KW-0408">Iron</keyword>
<dbReference type="InterPro" id="IPR036821">
    <property type="entry name" value="Peptide_deformylase_sf"/>
</dbReference>
<dbReference type="GO" id="GO:0006412">
    <property type="term" value="P:translation"/>
    <property type="evidence" value="ECO:0007669"/>
    <property type="project" value="UniProtKB-UniRule"/>
</dbReference>
<dbReference type="EC" id="3.5.1.88" evidence="4"/>
<keyword evidence="3 4" id="KW-0378">Hydrolase</keyword>
<comment type="cofactor">
    <cofactor evidence="4">
        <name>Fe(2+)</name>
        <dbReference type="ChEBI" id="CHEBI:29033"/>
    </cofactor>
    <text evidence="4">Binds 1 Fe(2+) ion.</text>
</comment>
<dbReference type="PIRSF" id="PIRSF004749">
    <property type="entry name" value="Pep_def"/>
    <property type="match status" value="1"/>
</dbReference>
<keyword evidence="4" id="KW-0648">Protein biosynthesis</keyword>
<dbReference type="Gene3D" id="3.90.45.10">
    <property type="entry name" value="Peptide deformylase"/>
    <property type="match status" value="1"/>
</dbReference>
<dbReference type="NCBIfam" id="TIGR00079">
    <property type="entry name" value="pept_deformyl"/>
    <property type="match status" value="1"/>
</dbReference>
<dbReference type="Pfam" id="PF01327">
    <property type="entry name" value="Pep_deformylase"/>
    <property type="match status" value="1"/>
</dbReference>
<comment type="similarity">
    <text evidence="1 4">Belongs to the polypeptide deformylase family.</text>
</comment>
<feature type="binding site" evidence="4">
    <location>
        <position position="140"/>
    </location>
    <ligand>
        <name>Fe cation</name>
        <dbReference type="ChEBI" id="CHEBI:24875"/>
    </ligand>
</feature>
<evidence type="ECO:0000256" key="3">
    <source>
        <dbReference type="ARBA" id="ARBA00022801"/>
    </source>
</evidence>
<dbReference type="EMBL" id="JADKGY010000029">
    <property type="protein sequence ID" value="MBK9984532.1"/>
    <property type="molecule type" value="Genomic_DNA"/>
</dbReference>
<accession>A0A9D7SYZ4</accession>
<evidence type="ECO:0000256" key="4">
    <source>
        <dbReference type="HAMAP-Rule" id="MF_00163"/>
    </source>
</evidence>
<dbReference type="Proteomes" id="UP000808337">
    <property type="component" value="Unassembled WGS sequence"/>
</dbReference>
<dbReference type="InterPro" id="IPR023635">
    <property type="entry name" value="Peptide_deformylase"/>
</dbReference>
<evidence type="ECO:0000256" key="2">
    <source>
        <dbReference type="ARBA" id="ARBA00022723"/>
    </source>
</evidence>
<organism evidence="5 6">
    <name type="scientific">Candidatus Opimibacter skivensis</name>
    <dbReference type="NCBI Taxonomy" id="2982028"/>
    <lineage>
        <taxon>Bacteria</taxon>
        <taxon>Pseudomonadati</taxon>
        <taxon>Bacteroidota</taxon>
        <taxon>Saprospiria</taxon>
        <taxon>Saprospirales</taxon>
        <taxon>Saprospiraceae</taxon>
        <taxon>Candidatus Opimibacter</taxon>
    </lineage>
</organism>
<reference evidence="5 6" key="1">
    <citation type="submission" date="2020-10" db="EMBL/GenBank/DDBJ databases">
        <title>Connecting structure to function with the recovery of over 1000 high-quality activated sludge metagenome-assembled genomes encoding full-length rRNA genes using long-read sequencing.</title>
        <authorList>
            <person name="Singleton C.M."/>
            <person name="Petriglieri F."/>
            <person name="Kristensen J.M."/>
            <person name="Kirkegaard R.H."/>
            <person name="Michaelsen T.Y."/>
            <person name="Andersen M.H."/>
            <person name="Karst S.M."/>
            <person name="Dueholm M.S."/>
            <person name="Nielsen P.H."/>
            <person name="Albertsen M."/>
        </authorList>
    </citation>
    <scope>NUCLEOTIDE SEQUENCE [LARGE SCALE GENOMIC DNA]</scope>
    <source>
        <strain evidence="5">Ribe_18-Q3-R11-54_MAXAC.273</strain>
    </source>
</reference>
<dbReference type="AlphaFoldDB" id="A0A9D7SYZ4"/>
<sequence>MILPIYAYGQPVLRKKSMPITLDYIGLDALIQDMWDTMYSAKGVGLAAPQVGKDIRLFVIDTTQLDKKEVSPEGIKRVFINAELSDESGDPWLYEEGCLSIPDIHVEIERNPVIRLKYFDAEWNEFTETFKGVNARVIQHEYDHIEGILFIDRMKPLKRRMINRKLEKIKKGEIETNHPMRFVKTG</sequence>
<name>A0A9D7SYZ4_9BACT</name>
<gene>
    <name evidence="4 5" type="primary">def</name>
    <name evidence="5" type="ORF">IPP15_19570</name>
</gene>